<proteinExistence type="predicted"/>
<gene>
    <name evidence="3" type="ORF">CPB83DRAFT_894939</name>
</gene>
<dbReference type="EMBL" id="MU157858">
    <property type="protein sequence ID" value="KAF9527756.1"/>
    <property type="molecule type" value="Genomic_DNA"/>
</dbReference>
<dbReference type="InterPro" id="IPR045851">
    <property type="entry name" value="AMP-bd_C_sf"/>
</dbReference>
<dbReference type="InterPro" id="IPR020845">
    <property type="entry name" value="AMP-binding_CS"/>
</dbReference>
<dbReference type="Pfam" id="PF13193">
    <property type="entry name" value="AMP-binding_C"/>
    <property type="match status" value="1"/>
</dbReference>
<evidence type="ECO:0000313" key="4">
    <source>
        <dbReference type="Proteomes" id="UP000807306"/>
    </source>
</evidence>
<evidence type="ECO:0000259" key="2">
    <source>
        <dbReference type="Pfam" id="PF13193"/>
    </source>
</evidence>
<keyword evidence="3" id="KW-0436">Ligase</keyword>
<organism evidence="3 4">
    <name type="scientific">Crepidotus variabilis</name>
    <dbReference type="NCBI Taxonomy" id="179855"/>
    <lineage>
        <taxon>Eukaryota</taxon>
        <taxon>Fungi</taxon>
        <taxon>Dikarya</taxon>
        <taxon>Basidiomycota</taxon>
        <taxon>Agaricomycotina</taxon>
        <taxon>Agaricomycetes</taxon>
        <taxon>Agaricomycetidae</taxon>
        <taxon>Agaricales</taxon>
        <taxon>Agaricineae</taxon>
        <taxon>Crepidotaceae</taxon>
        <taxon>Crepidotus</taxon>
    </lineage>
</organism>
<dbReference type="AlphaFoldDB" id="A0A9P6EE21"/>
<evidence type="ECO:0000259" key="1">
    <source>
        <dbReference type="Pfam" id="PF00501"/>
    </source>
</evidence>
<dbReference type="Gene3D" id="3.40.50.12780">
    <property type="entry name" value="N-terminal domain of ligase-like"/>
    <property type="match status" value="1"/>
</dbReference>
<dbReference type="InterPro" id="IPR000873">
    <property type="entry name" value="AMP-dep_synth/lig_dom"/>
</dbReference>
<feature type="domain" description="AMP-dependent synthetase/ligase" evidence="1">
    <location>
        <begin position="39"/>
        <end position="410"/>
    </location>
</feature>
<name>A0A9P6EE21_9AGAR</name>
<dbReference type="InterPro" id="IPR042099">
    <property type="entry name" value="ANL_N_sf"/>
</dbReference>
<dbReference type="PROSITE" id="PS00455">
    <property type="entry name" value="AMP_BINDING"/>
    <property type="match status" value="1"/>
</dbReference>
<keyword evidence="4" id="KW-1185">Reference proteome</keyword>
<accession>A0A9P6EE21</accession>
<evidence type="ECO:0000313" key="3">
    <source>
        <dbReference type="EMBL" id="KAF9527756.1"/>
    </source>
</evidence>
<dbReference type="SUPFAM" id="SSF56801">
    <property type="entry name" value="Acetyl-CoA synthetase-like"/>
    <property type="match status" value="1"/>
</dbReference>
<dbReference type="InterPro" id="IPR025110">
    <property type="entry name" value="AMP-bd_C"/>
</dbReference>
<dbReference type="PANTHER" id="PTHR24096:SF422">
    <property type="entry name" value="BCDNA.GH02901"/>
    <property type="match status" value="1"/>
</dbReference>
<reference evidence="3" key="1">
    <citation type="submission" date="2020-11" db="EMBL/GenBank/DDBJ databases">
        <authorList>
            <consortium name="DOE Joint Genome Institute"/>
            <person name="Ahrendt S."/>
            <person name="Riley R."/>
            <person name="Andreopoulos W."/>
            <person name="Labutti K."/>
            <person name="Pangilinan J."/>
            <person name="Ruiz-Duenas F.J."/>
            <person name="Barrasa J.M."/>
            <person name="Sanchez-Garcia M."/>
            <person name="Camarero S."/>
            <person name="Miyauchi S."/>
            <person name="Serrano A."/>
            <person name="Linde D."/>
            <person name="Babiker R."/>
            <person name="Drula E."/>
            <person name="Ayuso-Fernandez I."/>
            <person name="Pacheco R."/>
            <person name="Padilla G."/>
            <person name="Ferreira P."/>
            <person name="Barriuso J."/>
            <person name="Kellner H."/>
            <person name="Castanera R."/>
            <person name="Alfaro M."/>
            <person name="Ramirez L."/>
            <person name="Pisabarro A.G."/>
            <person name="Kuo A."/>
            <person name="Tritt A."/>
            <person name="Lipzen A."/>
            <person name="He G."/>
            <person name="Yan M."/>
            <person name="Ng V."/>
            <person name="Cullen D."/>
            <person name="Martin F."/>
            <person name="Rosso M.-N."/>
            <person name="Henrissat B."/>
            <person name="Hibbett D."/>
            <person name="Martinez A.T."/>
            <person name="Grigoriev I.V."/>
        </authorList>
    </citation>
    <scope>NUCLEOTIDE SEQUENCE</scope>
    <source>
        <strain evidence="3">CBS 506.95</strain>
    </source>
</reference>
<dbReference type="Proteomes" id="UP000807306">
    <property type="component" value="Unassembled WGS sequence"/>
</dbReference>
<dbReference type="Gene3D" id="3.30.300.30">
    <property type="match status" value="1"/>
</dbReference>
<feature type="domain" description="AMP-binding enzyme C-terminal" evidence="2">
    <location>
        <begin position="459"/>
        <end position="546"/>
    </location>
</feature>
<dbReference type="Pfam" id="PF00501">
    <property type="entry name" value="AMP-binding"/>
    <property type="match status" value="1"/>
</dbReference>
<sequence length="571" mass="62295">MTLFQNPFPVPHIPDDLTIPQFMLREPSQLPRARNIPWFINDKTGRSYCFEEVHHRTFGLANALSIKWSIAKDDVVCLFSPNHVDYANVVWAVHTLGGIISPANPGYTPDELVHQLTTAKAKLLVTHPVSLKTALAAAKAAGLPNSSILVLEKAHNLPNLPTLDELIDFGASLPSNYSAVRLRPGESKTTIAFLCFSSGTTGKPKAVIIPHYSIIANTIQTTAHFHLLDPQWPNKRFLPGDVILGVLPFFHIYGLVVIMHFTLYCGASIVAVPKFNFEEFLSSIHRFKATHLFVVPPQVVLLCKHPAAKNRVFDHVKMVVSGAAPLSGDLMQQVTKIFPNASIGQGFGMTESAATVSFIQADKKIGTIGSAGGLIPGIIAKVVKADGSLGKEGEQGELVIKGPANALGYLNNPKATAETFVDGWLRTGDEVIIKDNEIFVVDRLKEIMKVRGFQVAPAELEGHLLLHPDVKDACVVGIPDDYSGEIPLAYVVPSDAAQKEIQKGPAGARKIQKEIEKHVSDNKVRYKWLAGGVVFIDTVPKNPSGKILRRHLRDQARAERASRAKLVEAKL</sequence>
<protein>
    <submittedName>
        <fullName evidence="3">Amp dependent CoA ligase</fullName>
    </submittedName>
</protein>
<dbReference type="OrthoDB" id="6509636at2759"/>
<comment type="caution">
    <text evidence="3">The sequence shown here is derived from an EMBL/GenBank/DDBJ whole genome shotgun (WGS) entry which is preliminary data.</text>
</comment>
<dbReference type="GO" id="GO:0016405">
    <property type="term" value="F:CoA-ligase activity"/>
    <property type="evidence" value="ECO:0007669"/>
    <property type="project" value="TreeGrafter"/>
</dbReference>
<dbReference type="PANTHER" id="PTHR24096">
    <property type="entry name" value="LONG-CHAIN-FATTY-ACID--COA LIGASE"/>
    <property type="match status" value="1"/>
</dbReference>